<dbReference type="AlphaFoldDB" id="A0A1M7YT06"/>
<evidence type="ECO:0000256" key="1">
    <source>
        <dbReference type="ARBA" id="ARBA00023235"/>
    </source>
</evidence>
<dbReference type="PANTHER" id="PTHR43174">
    <property type="entry name" value="UDP-N-ACETYLGLUCOSAMINE 2-EPIMERASE"/>
    <property type="match status" value="1"/>
</dbReference>
<evidence type="ECO:0000256" key="5">
    <source>
        <dbReference type="RuleBase" id="RU003513"/>
    </source>
</evidence>
<evidence type="ECO:0000256" key="4">
    <source>
        <dbReference type="ARBA" id="ARBA00038858"/>
    </source>
</evidence>
<keyword evidence="1 5" id="KW-0413">Isomerase</keyword>
<dbReference type="SUPFAM" id="SSF53756">
    <property type="entry name" value="UDP-Glycosyltransferase/glycogen phosphorylase"/>
    <property type="match status" value="1"/>
</dbReference>
<dbReference type="RefSeq" id="WP_073581012.1">
    <property type="nucleotide sequence ID" value="NZ_AP024897.1"/>
</dbReference>
<evidence type="ECO:0000313" key="8">
    <source>
        <dbReference type="Proteomes" id="UP000184600"/>
    </source>
</evidence>
<reference evidence="8" key="1">
    <citation type="submission" date="2016-12" db="EMBL/GenBank/DDBJ databases">
        <authorList>
            <person name="Rodrigo-Torres L."/>
            <person name="Arahal R.D."/>
            <person name="Lucena T."/>
        </authorList>
    </citation>
    <scope>NUCLEOTIDE SEQUENCE [LARGE SCALE GENOMIC DNA]</scope>
</reference>
<proteinExistence type="inferred from homology"/>
<evidence type="ECO:0000256" key="3">
    <source>
        <dbReference type="ARBA" id="ARBA00038209"/>
    </source>
</evidence>
<dbReference type="STRING" id="1117707.VQ7734_01475"/>
<dbReference type="NCBIfam" id="TIGR00236">
    <property type="entry name" value="wecB"/>
    <property type="match status" value="1"/>
</dbReference>
<dbReference type="Gene3D" id="3.40.50.2000">
    <property type="entry name" value="Glycogen Phosphorylase B"/>
    <property type="match status" value="2"/>
</dbReference>
<comment type="similarity">
    <text evidence="3 5">Belongs to the UDP-N-acetylglucosamine 2-epimerase family.</text>
</comment>
<dbReference type="CDD" id="cd03786">
    <property type="entry name" value="GTB_UDP-GlcNAc_2-Epimerase"/>
    <property type="match status" value="1"/>
</dbReference>
<evidence type="ECO:0000259" key="6">
    <source>
        <dbReference type="Pfam" id="PF02350"/>
    </source>
</evidence>
<gene>
    <name evidence="7" type="primary">mnaA</name>
    <name evidence="7" type="ORF">VQ7734_01475</name>
</gene>
<sequence>MSPYHQKALLITGTRPEIIKMVPLYHALQKVMSVTWCHTGQHDALAGQTFSSFQISPDIVFERPQGSRLSDLLAGLILNISEVLANEKYDVVLVQGDTCSTLAGAIAGFYEQVPLIGHIEAGLRSGDLYHPFPEEMNRISVSRYAHRHYVPTEQARQHLLAEGIKNDTIIVTGNTVIDTQYYLMDQQIIDTYKDNKVLVTCHRRENWPHIQTICKAIEQLSVLYPSLEFIFSVHPNPEIKNQVYEFFAGSDAVQVVDALDYLSLQKLLAKSVLVMTDSGGIQEEAPTYGVRIVVLRETTERPEVLESEKAVLTGSSDIQRILDGAMQQLQRGSYSLKDNPFGHGDASERITEDILRIWNESV</sequence>
<accession>A0A1M7YT06</accession>
<evidence type="ECO:0000313" key="7">
    <source>
        <dbReference type="EMBL" id="SHO55729.1"/>
    </source>
</evidence>
<dbReference type="PANTHER" id="PTHR43174:SF2">
    <property type="entry name" value="UDP-N-ACETYLGLUCOSAMINE 2-EPIMERASE"/>
    <property type="match status" value="1"/>
</dbReference>
<dbReference type="EMBL" id="FRFG01000017">
    <property type="protein sequence ID" value="SHO55729.1"/>
    <property type="molecule type" value="Genomic_DNA"/>
</dbReference>
<dbReference type="GO" id="GO:0008761">
    <property type="term" value="F:UDP-N-acetylglucosamine 2-epimerase activity"/>
    <property type="evidence" value="ECO:0007669"/>
    <property type="project" value="UniProtKB-EC"/>
</dbReference>
<dbReference type="InterPro" id="IPR029767">
    <property type="entry name" value="WecB-like"/>
</dbReference>
<comment type="catalytic activity">
    <reaction evidence="2">
        <text>UDP-N-acetyl-alpha-D-glucosamine = UDP-N-acetyl-alpha-D-mannosamine</text>
        <dbReference type="Rhea" id="RHEA:17213"/>
        <dbReference type="ChEBI" id="CHEBI:57705"/>
        <dbReference type="ChEBI" id="CHEBI:68623"/>
        <dbReference type="EC" id="5.1.3.14"/>
    </reaction>
</comment>
<evidence type="ECO:0000256" key="2">
    <source>
        <dbReference type="ARBA" id="ARBA00036080"/>
    </source>
</evidence>
<dbReference type="InterPro" id="IPR003331">
    <property type="entry name" value="UDP_GlcNAc_Epimerase_2_dom"/>
</dbReference>
<dbReference type="EC" id="5.1.3.14" evidence="4"/>
<name>A0A1M7YT06_9VIBR</name>
<dbReference type="Proteomes" id="UP000184600">
    <property type="component" value="Unassembled WGS sequence"/>
</dbReference>
<keyword evidence="8" id="KW-1185">Reference proteome</keyword>
<feature type="domain" description="UDP-N-acetylglucosamine 2-epimerase" evidence="6">
    <location>
        <begin position="32"/>
        <end position="353"/>
    </location>
</feature>
<organism evidence="7 8">
    <name type="scientific">Vibrio quintilis</name>
    <dbReference type="NCBI Taxonomy" id="1117707"/>
    <lineage>
        <taxon>Bacteria</taxon>
        <taxon>Pseudomonadati</taxon>
        <taxon>Pseudomonadota</taxon>
        <taxon>Gammaproteobacteria</taxon>
        <taxon>Vibrionales</taxon>
        <taxon>Vibrionaceae</taxon>
        <taxon>Vibrio</taxon>
    </lineage>
</organism>
<dbReference type="Pfam" id="PF02350">
    <property type="entry name" value="Epimerase_2"/>
    <property type="match status" value="1"/>
</dbReference>
<protein>
    <recommendedName>
        <fullName evidence="4">UDP-N-acetylglucosamine 2-epimerase (non-hydrolyzing)</fullName>
        <ecNumber evidence="4">5.1.3.14</ecNumber>
    </recommendedName>
</protein>